<evidence type="ECO:0000259" key="1">
    <source>
        <dbReference type="Pfam" id="PF13725"/>
    </source>
</evidence>
<dbReference type="PANTHER" id="PTHR10925">
    <property type="entry name" value="N-ACETYLTRANSFERASE 10"/>
    <property type="match status" value="1"/>
</dbReference>
<gene>
    <name evidence="2" type="ORF">CITCOLO1_LOCUS20715</name>
</gene>
<reference evidence="2 3" key="1">
    <citation type="submission" date="2024-03" db="EMBL/GenBank/DDBJ databases">
        <authorList>
            <person name="Gkanogiannis A."/>
            <person name="Becerra Lopez-Lavalle L."/>
        </authorList>
    </citation>
    <scope>NUCLEOTIDE SEQUENCE [LARGE SCALE GENOMIC DNA]</scope>
</reference>
<sequence length="285" mass="33336">MVSFAFFLNLQLLQKIGIEMELTFIAPFSYFNGEMLDQDTEELLELDTELVYQLGGTDPGKIDYLGVYCGSSLDWFNLYENIKFIPLFIGTLQGDFMGGPVTCGMIRGLNEYDTENFAPLIYQTFRERFIRSMIYFRDDLEISFMLRVLKFKNERISTTPVDEREMDQFINQFDFRRVAAFVNDRKPNIDFVNHLLREFGMLYFEGRLPFHMNEDEEKVLILMGLLSFSIQDVKGDKLALEEYAWKVVGVLLYPFSPVLKKLEDNDVDAFNVCLYVKTEELLCFS</sequence>
<evidence type="ECO:0000313" key="2">
    <source>
        <dbReference type="EMBL" id="CAK9328307.1"/>
    </source>
</evidence>
<accession>A0ABP0Z6A0</accession>
<dbReference type="InterPro" id="IPR032672">
    <property type="entry name" value="TmcA/NAT10/Kre33"/>
</dbReference>
<dbReference type="Proteomes" id="UP001642487">
    <property type="component" value="Chromosome 8"/>
</dbReference>
<dbReference type="Pfam" id="PF13725">
    <property type="entry name" value="tRNA_bind_2"/>
    <property type="match status" value="1"/>
</dbReference>
<dbReference type="InterPro" id="IPR027992">
    <property type="entry name" value="tRNA_bind_dom"/>
</dbReference>
<feature type="domain" description="Possible tRNA binding" evidence="1">
    <location>
        <begin position="122"/>
        <end position="235"/>
    </location>
</feature>
<evidence type="ECO:0000313" key="3">
    <source>
        <dbReference type="Proteomes" id="UP001642487"/>
    </source>
</evidence>
<proteinExistence type="predicted"/>
<keyword evidence="3" id="KW-1185">Reference proteome</keyword>
<organism evidence="2 3">
    <name type="scientific">Citrullus colocynthis</name>
    <name type="common">colocynth</name>
    <dbReference type="NCBI Taxonomy" id="252529"/>
    <lineage>
        <taxon>Eukaryota</taxon>
        <taxon>Viridiplantae</taxon>
        <taxon>Streptophyta</taxon>
        <taxon>Embryophyta</taxon>
        <taxon>Tracheophyta</taxon>
        <taxon>Spermatophyta</taxon>
        <taxon>Magnoliopsida</taxon>
        <taxon>eudicotyledons</taxon>
        <taxon>Gunneridae</taxon>
        <taxon>Pentapetalae</taxon>
        <taxon>rosids</taxon>
        <taxon>fabids</taxon>
        <taxon>Cucurbitales</taxon>
        <taxon>Cucurbitaceae</taxon>
        <taxon>Benincaseae</taxon>
        <taxon>Citrullus</taxon>
    </lineage>
</organism>
<protein>
    <recommendedName>
        <fullName evidence="1">Possible tRNA binding domain-containing protein</fullName>
    </recommendedName>
</protein>
<name>A0ABP0Z6A0_9ROSI</name>
<dbReference type="EMBL" id="OZ021742">
    <property type="protein sequence ID" value="CAK9328307.1"/>
    <property type="molecule type" value="Genomic_DNA"/>
</dbReference>
<dbReference type="PANTHER" id="PTHR10925:SF5">
    <property type="entry name" value="RNA CYTIDINE ACETYLTRANSFERASE"/>
    <property type="match status" value="1"/>
</dbReference>